<sequence>MNKNRKQNHRISSRSDMTGIAGSSGSSRSSRNSRIVGSFRISGNSIISIIRAILLAFVLCTAQTGPVLAEAEMGDVTFPIQDSSAAQDSVLTGNINVELLSIALPAGGLEFTVDTLREFSLDNPGGQFEDMDLPVMNRSKVPIQVEVSQVAEVTKGDLHFEDKFSDQEKQSFQLVDQISKVGPMGTAILVLGVSGQTYSTAQEFERQAFLPGRTGSIYITEIPAEETVHLKLYGKVAPDFYGQYQFTVRPTLKISAAR</sequence>
<gene>
    <name evidence="3" type="ORF">HMPREF9473_03137</name>
</gene>
<dbReference type="AlphaFoldDB" id="G5II09"/>
<dbReference type="Proteomes" id="UP000005384">
    <property type="component" value="Unassembled WGS sequence"/>
</dbReference>
<evidence type="ECO:0000313" key="3">
    <source>
        <dbReference type="EMBL" id="EHI58915.1"/>
    </source>
</evidence>
<dbReference type="RefSeq" id="WP_006781116.1">
    <property type="nucleotide sequence ID" value="NZ_CP040506.1"/>
</dbReference>
<organism evidence="3 4">
    <name type="scientific">Hungatella hathewayi WAL-18680</name>
    <dbReference type="NCBI Taxonomy" id="742737"/>
    <lineage>
        <taxon>Bacteria</taxon>
        <taxon>Bacillati</taxon>
        <taxon>Bacillota</taxon>
        <taxon>Clostridia</taxon>
        <taxon>Lachnospirales</taxon>
        <taxon>Lachnospiraceae</taxon>
        <taxon>Hungatella</taxon>
    </lineage>
</organism>
<feature type="transmembrane region" description="Helical" evidence="2">
    <location>
        <begin position="41"/>
        <end position="59"/>
    </location>
</feature>
<proteinExistence type="predicted"/>
<dbReference type="HOGENOM" id="CLU_094166_0_0_9"/>
<feature type="compositionally biased region" description="Basic residues" evidence="1">
    <location>
        <begin position="1"/>
        <end position="12"/>
    </location>
</feature>
<evidence type="ECO:0000256" key="1">
    <source>
        <dbReference type="SAM" id="MobiDB-lite"/>
    </source>
</evidence>
<keyword evidence="2" id="KW-1133">Transmembrane helix</keyword>
<protein>
    <submittedName>
        <fullName evidence="3">Uncharacterized protein</fullName>
    </submittedName>
</protein>
<reference evidence="3 4" key="1">
    <citation type="submission" date="2011-08" db="EMBL/GenBank/DDBJ databases">
        <title>The Genome Sequence of Clostridium hathewayi WAL-18680.</title>
        <authorList>
            <consortium name="The Broad Institute Genome Sequencing Platform"/>
            <person name="Earl A."/>
            <person name="Ward D."/>
            <person name="Feldgarden M."/>
            <person name="Gevers D."/>
            <person name="Finegold S.M."/>
            <person name="Summanen P.H."/>
            <person name="Molitoris D.R."/>
            <person name="Song M."/>
            <person name="Daigneault M."/>
            <person name="Allen-Vercoe E."/>
            <person name="Young S.K."/>
            <person name="Zeng Q."/>
            <person name="Gargeya S."/>
            <person name="Fitzgerald M."/>
            <person name="Haas B."/>
            <person name="Abouelleil A."/>
            <person name="Alvarado L."/>
            <person name="Arachchi H.M."/>
            <person name="Berlin A."/>
            <person name="Brown A."/>
            <person name="Chapman S.B."/>
            <person name="Chen Z."/>
            <person name="Dunbar C."/>
            <person name="Freedman E."/>
            <person name="Gearin G."/>
            <person name="Gellesch M."/>
            <person name="Goldberg J."/>
            <person name="Griggs A."/>
            <person name="Gujja S."/>
            <person name="Heiman D."/>
            <person name="Howarth C."/>
            <person name="Larson L."/>
            <person name="Lui A."/>
            <person name="MacDonald P.J.P."/>
            <person name="Montmayeur A."/>
            <person name="Murphy C."/>
            <person name="Neiman D."/>
            <person name="Pearson M."/>
            <person name="Priest M."/>
            <person name="Roberts A."/>
            <person name="Saif S."/>
            <person name="Shea T."/>
            <person name="Shenoy N."/>
            <person name="Sisk P."/>
            <person name="Stolte C."/>
            <person name="Sykes S."/>
            <person name="Wortman J."/>
            <person name="Nusbaum C."/>
            <person name="Birren B."/>
        </authorList>
    </citation>
    <scope>NUCLEOTIDE SEQUENCE [LARGE SCALE GENOMIC DNA]</scope>
    <source>
        <strain evidence="3 4">WAL-18680</strain>
    </source>
</reference>
<dbReference type="EMBL" id="ADLN01000082">
    <property type="protein sequence ID" value="EHI58915.1"/>
    <property type="molecule type" value="Genomic_DNA"/>
</dbReference>
<keyword evidence="4" id="KW-1185">Reference proteome</keyword>
<evidence type="ECO:0000313" key="4">
    <source>
        <dbReference type="Proteomes" id="UP000005384"/>
    </source>
</evidence>
<keyword evidence="2" id="KW-0472">Membrane</keyword>
<comment type="caution">
    <text evidence="3">The sequence shown here is derived from an EMBL/GenBank/DDBJ whole genome shotgun (WGS) entry which is preliminary data.</text>
</comment>
<dbReference type="PATRIC" id="fig|742737.3.peg.3112"/>
<name>G5II09_9FIRM</name>
<evidence type="ECO:0000256" key="2">
    <source>
        <dbReference type="SAM" id="Phobius"/>
    </source>
</evidence>
<feature type="region of interest" description="Disordered" evidence="1">
    <location>
        <begin position="1"/>
        <end position="31"/>
    </location>
</feature>
<keyword evidence="2" id="KW-0812">Transmembrane</keyword>
<accession>G5II09</accession>